<keyword evidence="4" id="KW-1185">Reference proteome</keyword>
<dbReference type="AlphaFoldDB" id="A0A7K1V2E5"/>
<dbReference type="RefSeq" id="WP_157390344.1">
    <property type="nucleotide sequence ID" value="NZ_WRPP01000005.1"/>
</dbReference>
<evidence type="ECO:0000313" key="4">
    <source>
        <dbReference type="Proteomes" id="UP000466794"/>
    </source>
</evidence>
<proteinExistence type="predicted"/>
<sequence>MKLSTRLKTGASAITLCCAVMATTSCSLGPNDLPSVNGGVRGGYDITMRFASALNLPAGADVMLNGLRVGQVGDVAVGGDAVEVTVNVKSDANIPVDVRGVIRQDTLLGDPYIALEEDSTAAPAGYLKPGSTVPVTQTTAPPQLEDTMAVLAYFVNGGSIQKVEDTMSRINKVMPAVPDVRNLASVVSTDLRDLSQHKGEIDRMLNGIGDTAVSVDRRTDALALMFGDDSTHTGTLYWREWSHDFVGYIAVVLPSIGSIFEGGLWMVPMLNSLADAGQTIRSSWDAGAGTTEKLSAFLRNTVLPFIQHPGVNVRSVQAANGDQVIGDVENILRMLGAVK</sequence>
<dbReference type="PANTHER" id="PTHR33371">
    <property type="entry name" value="INTERMEMBRANE PHOSPHOLIPID TRANSPORT SYSTEM BINDING PROTEIN MLAD-RELATED"/>
    <property type="match status" value="1"/>
</dbReference>
<accession>A0A7K1V2E5</accession>
<feature type="signal peptide" evidence="1">
    <location>
        <begin position="1"/>
        <end position="22"/>
    </location>
</feature>
<protein>
    <submittedName>
        <fullName evidence="3">MCE family protein</fullName>
    </submittedName>
</protein>
<reference evidence="3 4" key="1">
    <citation type="submission" date="2019-12" db="EMBL/GenBank/DDBJ databases">
        <title>Nocardia sp. nov. ET3-3 isolated from soil.</title>
        <authorList>
            <person name="Kanchanasin P."/>
            <person name="Tanasupawat S."/>
            <person name="Yuki M."/>
            <person name="Kudo T."/>
        </authorList>
    </citation>
    <scope>NUCLEOTIDE SEQUENCE [LARGE SCALE GENOMIC DNA]</scope>
    <source>
        <strain evidence="3 4">ET3-3</strain>
    </source>
</reference>
<dbReference type="Pfam" id="PF02470">
    <property type="entry name" value="MlaD"/>
    <property type="match status" value="1"/>
</dbReference>
<dbReference type="InterPro" id="IPR003399">
    <property type="entry name" value="Mce/MlaD"/>
</dbReference>
<dbReference type="Proteomes" id="UP000466794">
    <property type="component" value="Unassembled WGS sequence"/>
</dbReference>
<name>A0A7K1V2E5_9NOCA</name>
<dbReference type="PANTHER" id="PTHR33371:SF4">
    <property type="entry name" value="INTERMEMBRANE PHOSPHOLIPID TRANSPORT SYSTEM BINDING PROTEIN MLAD"/>
    <property type="match status" value="1"/>
</dbReference>
<dbReference type="InterPro" id="IPR052336">
    <property type="entry name" value="MlaD_Phospholipid_Transporter"/>
</dbReference>
<organism evidence="3 4">
    <name type="scientific">Nocardia terrae</name>
    <dbReference type="NCBI Taxonomy" id="2675851"/>
    <lineage>
        <taxon>Bacteria</taxon>
        <taxon>Bacillati</taxon>
        <taxon>Actinomycetota</taxon>
        <taxon>Actinomycetes</taxon>
        <taxon>Mycobacteriales</taxon>
        <taxon>Nocardiaceae</taxon>
        <taxon>Nocardia</taxon>
    </lineage>
</organism>
<dbReference type="EMBL" id="WRPP01000005">
    <property type="protein sequence ID" value="MVU80775.1"/>
    <property type="molecule type" value="Genomic_DNA"/>
</dbReference>
<dbReference type="PROSITE" id="PS51257">
    <property type="entry name" value="PROKAR_LIPOPROTEIN"/>
    <property type="match status" value="1"/>
</dbReference>
<evidence type="ECO:0000313" key="3">
    <source>
        <dbReference type="EMBL" id="MVU80775.1"/>
    </source>
</evidence>
<feature type="domain" description="Mce/MlaD" evidence="2">
    <location>
        <begin position="43"/>
        <end position="116"/>
    </location>
</feature>
<gene>
    <name evidence="3" type="ORF">GPX89_26420</name>
</gene>
<evidence type="ECO:0000256" key="1">
    <source>
        <dbReference type="SAM" id="SignalP"/>
    </source>
</evidence>
<evidence type="ECO:0000259" key="2">
    <source>
        <dbReference type="Pfam" id="PF02470"/>
    </source>
</evidence>
<comment type="caution">
    <text evidence="3">The sequence shown here is derived from an EMBL/GenBank/DDBJ whole genome shotgun (WGS) entry which is preliminary data.</text>
</comment>
<feature type="chain" id="PRO_5039070620" evidence="1">
    <location>
        <begin position="23"/>
        <end position="339"/>
    </location>
</feature>
<keyword evidence="1" id="KW-0732">Signal</keyword>